<dbReference type="InterPro" id="IPR003593">
    <property type="entry name" value="AAA+_ATPase"/>
</dbReference>
<dbReference type="RefSeq" id="WP_250096996.1">
    <property type="nucleotide sequence ID" value="NZ_JAKRYL010000013.1"/>
</dbReference>
<dbReference type="CDD" id="cd01131">
    <property type="entry name" value="PilT"/>
    <property type="match status" value="1"/>
</dbReference>
<evidence type="ECO:0000259" key="2">
    <source>
        <dbReference type="PROSITE" id="PS00662"/>
    </source>
</evidence>
<evidence type="ECO:0000313" key="3">
    <source>
        <dbReference type="EMBL" id="MCL7748102.1"/>
    </source>
</evidence>
<dbReference type="AlphaFoldDB" id="A0A9X2I4Z6"/>
<feature type="domain" description="Bacterial type II secretion system protein E" evidence="2">
    <location>
        <begin position="193"/>
        <end position="207"/>
    </location>
</feature>
<dbReference type="NCBIfam" id="TIGR01420">
    <property type="entry name" value="pilT_fam"/>
    <property type="match status" value="1"/>
</dbReference>
<dbReference type="Proteomes" id="UP001139150">
    <property type="component" value="Unassembled WGS sequence"/>
</dbReference>
<dbReference type="Gene3D" id="3.40.50.300">
    <property type="entry name" value="P-loop containing nucleotide triphosphate hydrolases"/>
    <property type="match status" value="1"/>
</dbReference>
<name>A0A9X2I4Z6_9BACI</name>
<gene>
    <name evidence="3" type="ORF">MF646_13320</name>
</gene>
<dbReference type="PANTHER" id="PTHR30486">
    <property type="entry name" value="TWITCHING MOTILITY PROTEIN PILT"/>
    <property type="match status" value="1"/>
</dbReference>
<reference evidence="3" key="1">
    <citation type="submission" date="2022-02" db="EMBL/GenBank/DDBJ databases">
        <title>Halalkalibacter sp. nov. isolated from Lonar Lake, India.</title>
        <authorList>
            <person name="Joshi A."/>
            <person name="Thite S."/>
            <person name="Lodha T."/>
        </authorList>
    </citation>
    <scope>NUCLEOTIDE SEQUENCE</scope>
    <source>
        <strain evidence="3">MEB205</strain>
    </source>
</reference>
<comment type="similarity">
    <text evidence="1">Belongs to the GSP E family.</text>
</comment>
<dbReference type="SUPFAM" id="SSF52540">
    <property type="entry name" value="P-loop containing nucleoside triphosphate hydrolases"/>
    <property type="match status" value="1"/>
</dbReference>
<protein>
    <submittedName>
        <fullName evidence="3">Type IV pilus twitching motility protein PilT</fullName>
    </submittedName>
</protein>
<dbReference type="InterPro" id="IPR006321">
    <property type="entry name" value="PilT/PilU"/>
</dbReference>
<dbReference type="Pfam" id="PF00437">
    <property type="entry name" value="T2SSE"/>
    <property type="match status" value="1"/>
</dbReference>
<evidence type="ECO:0000313" key="4">
    <source>
        <dbReference type="Proteomes" id="UP001139150"/>
    </source>
</evidence>
<accession>A0A9X2I4Z6</accession>
<dbReference type="PROSITE" id="PS00662">
    <property type="entry name" value="T2SP_E"/>
    <property type="match status" value="1"/>
</dbReference>
<proteinExistence type="inferred from homology"/>
<dbReference type="Gene3D" id="3.30.450.90">
    <property type="match status" value="1"/>
</dbReference>
<comment type="caution">
    <text evidence="3">The sequence shown here is derived from an EMBL/GenBank/DDBJ whole genome shotgun (WGS) entry which is preliminary data.</text>
</comment>
<dbReference type="InterPro" id="IPR001482">
    <property type="entry name" value="T2SS/T4SS_dom"/>
</dbReference>
<organism evidence="3 4">
    <name type="scientific">Halalkalibacter alkaliphilus</name>
    <dbReference type="NCBI Taxonomy" id="2917993"/>
    <lineage>
        <taxon>Bacteria</taxon>
        <taxon>Bacillati</taxon>
        <taxon>Bacillota</taxon>
        <taxon>Bacilli</taxon>
        <taxon>Bacillales</taxon>
        <taxon>Bacillaceae</taxon>
        <taxon>Halalkalibacter</taxon>
    </lineage>
</organism>
<dbReference type="GO" id="GO:0016887">
    <property type="term" value="F:ATP hydrolysis activity"/>
    <property type="evidence" value="ECO:0007669"/>
    <property type="project" value="InterPro"/>
</dbReference>
<dbReference type="EMBL" id="JAKRYL010000013">
    <property type="protein sequence ID" value="MCL7748102.1"/>
    <property type="molecule type" value="Genomic_DNA"/>
</dbReference>
<keyword evidence="4" id="KW-1185">Reference proteome</keyword>
<dbReference type="InterPro" id="IPR027417">
    <property type="entry name" value="P-loop_NTPase"/>
</dbReference>
<dbReference type="GO" id="GO:0005524">
    <property type="term" value="F:ATP binding"/>
    <property type="evidence" value="ECO:0007669"/>
    <property type="project" value="InterPro"/>
</dbReference>
<evidence type="ECO:0000256" key="1">
    <source>
        <dbReference type="ARBA" id="ARBA00006611"/>
    </source>
</evidence>
<sequence length="346" mass="38119">MDIEKLLYFAFQNKASDLHITVGATPCLRVNGKLKKVNSDVLTPELTLAMAKQIIPEDQFLKFEENGELDFSHAIQGVCRFRVNVFRQRGSVGIVCRVVDGNVPTLGELGLPSILQDFAKQTQGILLVTGPTGSGKSTTLAAMIDYINETMSKHVLTLEDPIEFLHKHKKSIVNQREIGHDSKAFSVGLRAALRQDPDVILVGEMRDLDTVQTAITAAETGHLVLGTLHTQTASQTVHRIIDVFPAEQHRQVRMQLASSLLGVVSQRLLPTANGKERIAALEILVNNTAVANLIRTDKIHQILSVLETSRNSGMQTINMAVIDLMQRGLVTRAIADEFVPGWDKHE</sequence>
<dbReference type="SMART" id="SM00382">
    <property type="entry name" value="AAA"/>
    <property type="match status" value="1"/>
</dbReference>
<dbReference type="InterPro" id="IPR050921">
    <property type="entry name" value="T4SS_GSP_E_ATPase"/>
</dbReference>